<dbReference type="Gramene" id="OQU85024">
    <property type="protein sequence ID" value="OQU85024"/>
    <property type="gene ID" value="SORBI_3004G160350"/>
</dbReference>
<dbReference type="Proteomes" id="UP000000768">
    <property type="component" value="Chromosome 4"/>
</dbReference>
<accession>A0A1Z5RMR1</accession>
<feature type="compositionally biased region" description="Basic and acidic residues" evidence="1">
    <location>
        <begin position="25"/>
        <end position="35"/>
    </location>
</feature>
<protein>
    <submittedName>
        <fullName evidence="2">Uncharacterized protein</fullName>
    </submittedName>
</protein>
<evidence type="ECO:0000256" key="1">
    <source>
        <dbReference type="SAM" id="MobiDB-lite"/>
    </source>
</evidence>
<feature type="region of interest" description="Disordered" evidence="1">
    <location>
        <begin position="96"/>
        <end position="120"/>
    </location>
</feature>
<name>A0A1Z5RMR1_SORBI</name>
<keyword evidence="3" id="KW-1185">Reference proteome</keyword>
<evidence type="ECO:0000313" key="3">
    <source>
        <dbReference type="Proteomes" id="UP000000768"/>
    </source>
</evidence>
<evidence type="ECO:0000313" key="2">
    <source>
        <dbReference type="EMBL" id="OQU85024.1"/>
    </source>
</evidence>
<sequence>MKGREQELGALTGEDKRQRARRRESRPGRGREQESRSTVSWCGALVRRRVGLARRESGSPGPWAWLAARRRRKPPPRPDTLTCATLGSSSCGLQDSMCTSPRPQHQALHTAPGSSHERPTARVYEVFDGMPQQLEHSSDPDEELLW</sequence>
<reference evidence="3" key="2">
    <citation type="journal article" date="2018" name="Plant J.">
        <title>The Sorghum bicolor reference genome: improved assembly, gene annotations, a transcriptome atlas, and signatures of genome organization.</title>
        <authorList>
            <person name="McCormick R.F."/>
            <person name="Truong S.K."/>
            <person name="Sreedasyam A."/>
            <person name="Jenkins J."/>
            <person name="Shu S."/>
            <person name="Sims D."/>
            <person name="Kennedy M."/>
            <person name="Amirebrahimi M."/>
            <person name="Weers B.D."/>
            <person name="McKinley B."/>
            <person name="Mattison A."/>
            <person name="Morishige D.T."/>
            <person name="Grimwood J."/>
            <person name="Schmutz J."/>
            <person name="Mullet J.E."/>
        </authorList>
    </citation>
    <scope>NUCLEOTIDE SEQUENCE [LARGE SCALE GENOMIC DNA]</scope>
    <source>
        <strain evidence="3">cv. BTx623</strain>
    </source>
</reference>
<dbReference type="AlphaFoldDB" id="A0A1Z5RMR1"/>
<organism evidence="2 3">
    <name type="scientific">Sorghum bicolor</name>
    <name type="common">Sorghum</name>
    <name type="synonym">Sorghum vulgare</name>
    <dbReference type="NCBI Taxonomy" id="4558"/>
    <lineage>
        <taxon>Eukaryota</taxon>
        <taxon>Viridiplantae</taxon>
        <taxon>Streptophyta</taxon>
        <taxon>Embryophyta</taxon>
        <taxon>Tracheophyta</taxon>
        <taxon>Spermatophyta</taxon>
        <taxon>Magnoliopsida</taxon>
        <taxon>Liliopsida</taxon>
        <taxon>Poales</taxon>
        <taxon>Poaceae</taxon>
        <taxon>PACMAD clade</taxon>
        <taxon>Panicoideae</taxon>
        <taxon>Andropogonodae</taxon>
        <taxon>Andropogoneae</taxon>
        <taxon>Sorghinae</taxon>
        <taxon>Sorghum</taxon>
    </lineage>
</organism>
<proteinExistence type="predicted"/>
<gene>
    <name evidence="2" type="ORF">SORBI_3004G160350</name>
</gene>
<feature type="compositionally biased region" description="Basic and acidic residues" evidence="1">
    <location>
        <begin position="1"/>
        <end position="17"/>
    </location>
</feature>
<reference evidence="2 3" key="1">
    <citation type="journal article" date="2009" name="Nature">
        <title>The Sorghum bicolor genome and the diversification of grasses.</title>
        <authorList>
            <person name="Paterson A.H."/>
            <person name="Bowers J.E."/>
            <person name="Bruggmann R."/>
            <person name="Dubchak I."/>
            <person name="Grimwood J."/>
            <person name="Gundlach H."/>
            <person name="Haberer G."/>
            <person name="Hellsten U."/>
            <person name="Mitros T."/>
            <person name="Poliakov A."/>
            <person name="Schmutz J."/>
            <person name="Spannagl M."/>
            <person name="Tang H."/>
            <person name="Wang X."/>
            <person name="Wicker T."/>
            <person name="Bharti A.K."/>
            <person name="Chapman J."/>
            <person name="Feltus F.A."/>
            <person name="Gowik U."/>
            <person name="Grigoriev I.V."/>
            <person name="Lyons E."/>
            <person name="Maher C.A."/>
            <person name="Martis M."/>
            <person name="Narechania A."/>
            <person name="Otillar R.P."/>
            <person name="Penning B.W."/>
            <person name="Salamov A.A."/>
            <person name="Wang Y."/>
            <person name="Zhang L."/>
            <person name="Carpita N.C."/>
            <person name="Freeling M."/>
            <person name="Gingle A.R."/>
            <person name="Hash C.T."/>
            <person name="Keller B."/>
            <person name="Klein P."/>
            <person name="Kresovich S."/>
            <person name="McCann M.C."/>
            <person name="Ming R."/>
            <person name="Peterson D.G."/>
            <person name="Mehboob-ur-Rahman"/>
            <person name="Ware D."/>
            <person name="Westhoff P."/>
            <person name="Mayer K.F."/>
            <person name="Messing J."/>
            <person name="Rokhsar D.S."/>
        </authorList>
    </citation>
    <scope>NUCLEOTIDE SEQUENCE [LARGE SCALE GENOMIC DNA]</scope>
    <source>
        <strain evidence="3">cv. BTx623</strain>
    </source>
</reference>
<dbReference type="EMBL" id="CM000763">
    <property type="protein sequence ID" value="OQU85024.1"/>
    <property type="molecule type" value="Genomic_DNA"/>
</dbReference>
<dbReference type="InParanoid" id="A0A1Z5RMR1"/>
<feature type="region of interest" description="Disordered" evidence="1">
    <location>
        <begin position="1"/>
        <end position="38"/>
    </location>
</feature>